<proteinExistence type="predicted"/>
<sequence length="440" mass="50463">MQFKKRRIAVFLAAAMAFGSVSASAEWYFAGYDTRDLNNIGKIYNEKVNGYFTSKSKIDPVSPESVEWRFEGYEYNYPHAGYDRLYLEGTYQKITRYNNQFPQWETRFKDYMWEVCVDPATGGHRIYQRQQTNIPGKGWSWDFGENESVEAVLLSPTNRNAQVSYSFQAFGVANFDLNGRFVSPEVAAMYETFGVNNKIFDYDYNTREIAEGTFFHNANLSAIDVNGQYVVSDEEIASQVGAIQSKFVTGPSFHNDNPTKDVAALYLANSDKGWNWDWDVVRYGGAKVAWTPLSYEMEEPYRQYQYLVVNGLVLDGRNDTPRVYRYTNGKATPNVEWRYVNWMDLGTDLANYPMASNPFNIIEWKYIDGKPAYNADGSPVLRIPTGEYANSYIKVTDTAIELWRRTGRGPDEFIYSISRVNHSLGDFDAFVPGAVYTFTE</sequence>
<dbReference type="RefSeq" id="WP_249310903.1">
    <property type="nucleotide sequence ID" value="NZ_JACRSU010000001.1"/>
</dbReference>
<reference evidence="2" key="1">
    <citation type="submission" date="2020-08" db="EMBL/GenBank/DDBJ databases">
        <title>Genome public.</title>
        <authorList>
            <person name="Liu C."/>
            <person name="Sun Q."/>
        </authorList>
    </citation>
    <scope>NUCLEOTIDE SEQUENCE</scope>
    <source>
        <strain evidence="2">H8</strain>
    </source>
</reference>
<dbReference type="Proteomes" id="UP000611762">
    <property type="component" value="Unassembled WGS sequence"/>
</dbReference>
<evidence type="ECO:0000256" key="1">
    <source>
        <dbReference type="SAM" id="SignalP"/>
    </source>
</evidence>
<feature type="signal peptide" evidence="1">
    <location>
        <begin position="1"/>
        <end position="25"/>
    </location>
</feature>
<feature type="chain" id="PRO_5037932101" evidence="1">
    <location>
        <begin position="26"/>
        <end position="440"/>
    </location>
</feature>
<keyword evidence="3" id="KW-1185">Reference proteome</keyword>
<accession>A0A926HYD7</accession>
<name>A0A926HYD7_9FIRM</name>
<dbReference type="EMBL" id="JACRSU010000001">
    <property type="protein sequence ID" value="MBC8539691.1"/>
    <property type="molecule type" value="Genomic_DNA"/>
</dbReference>
<dbReference type="AlphaFoldDB" id="A0A926HYD7"/>
<comment type="caution">
    <text evidence="2">The sequence shown here is derived from an EMBL/GenBank/DDBJ whole genome shotgun (WGS) entry which is preliminary data.</text>
</comment>
<evidence type="ECO:0000313" key="2">
    <source>
        <dbReference type="EMBL" id="MBC8539691.1"/>
    </source>
</evidence>
<protein>
    <submittedName>
        <fullName evidence="2">Uncharacterized protein</fullName>
    </submittedName>
</protein>
<evidence type="ECO:0000313" key="3">
    <source>
        <dbReference type="Proteomes" id="UP000611762"/>
    </source>
</evidence>
<gene>
    <name evidence="2" type="ORF">H8698_01720</name>
</gene>
<keyword evidence="1" id="KW-0732">Signal</keyword>
<organism evidence="2 3">
    <name type="scientific">Congzhengia minquanensis</name>
    <dbReference type="NCBI Taxonomy" id="2763657"/>
    <lineage>
        <taxon>Bacteria</taxon>
        <taxon>Bacillati</taxon>
        <taxon>Bacillota</taxon>
        <taxon>Clostridia</taxon>
        <taxon>Eubacteriales</taxon>
        <taxon>Oscillospiraceae</taxon>
        <taxon>Congzhengia</taxon>
    </lineage>
</organism>